<feature type="region of interest" description="Disordered" evidence="1">
    <location>
        <begin position="17"/>
        <end position="73"/>
    </location>
</feature>
<evidence type="ECO:0000256" key="1">
    <source>
        <dbReference type="SAM" id="MobiDB-lite"/>
    </source>
</evidence>
<keyword evidence="3" id="KW-1185">Reference proteome</keyword>
<reference evidence="2" key="1">
    <citation type="submission" date="2016-03" db="EMBL/GenBank/DDBJ databases">
        <title>Mechanisms controlling the formation of the plant cell surface in tip-growing cells are functionally conserved among land plants.</title>
        <authorList>
            <person name="Honkanen S."/>
            <person name="Jones V.A."/>
            <person name="Morieri G."/>
            <person name="Champion C."/>
            <person name="Hetherington A.J."/>
            <person name="Kelly S."/>
            <person name="Saint-Marcoux D."/>
            <person name="Proust H."/>
            <person name="Prescott H."/>
            <person name="Dolan L."/>
        </authorList>
    </citation>
    <scope>NUCLEOTIDE SEQUENCE [LARGE SCALE GENOMIC DNA]</scope>
    <source>
        <tissue evidence="2">Whole gametophyte</tissue>
    </source>
</reference>
<accession>A0A176VGU1</accession>
<gene>
    <name evidence="2" type="ORF">AXG93_2637s1140</name>
</gene>
<organism evidence="2 3">
    <name type="scientific">Marchantia polymorpha subsp. ruderalis</name>
    <dbReference type="NCBI Taxonomy" id="1480154"/>
    <lineage>
        <taxon>Eukaryota</taxon>
        <taxon>Viridiplantae</taxon>
        <taxon>Streptophyta</taxon>
        <taxon>Embryophyta</taxon>
        <taxon>Marchantiophyta</taxon>
        <taxon>Marchantiopsida</taxon>
        <taxon>Marchantiidae</taxon>
        <taxon>Marchantiales</taxon>
        <taxon>Marchantiaceae</taxon>
        <taxon>Marchantia</taxon>
    </lineage>
</organism>
<name>A0A176VGU1_MARPO</name>
<dbReference type="Proteomes" id="UP000077202">
    <property type="component" value="Unassembled WGS sequence"/>
</dbReference>
<protein>
    <submittedName>
        <fullName evidence="2">Uncharacterized protein</fullName>
    </submittedName>
</protein>
<dbReference type="EMBL" id="LVLJ01003961">
    <property type="protein sequence ID" value="OAE18996.1"/>
    <property type="molecule type" value="Genomic_DNA"/>
</dbReference>
<comment type="caution">
    <text evidence="2">The sequence shown here is derived from an EMBL/GenBank/DDBJ whole genome shotgun (WGS) entry which is preliminary data.</text>
</comment>
<feature type="compositionally biased region" description="Basic and acidic residues" evidence="1">
    <location>
        <begin position="44"/>
        <end position="73"/>
    </location>
</feature>
<dbReference type="AlphaFoldDB" id="A0A176VGU1"/>
<evidence type="ECO:0000313" key="3">
    <source>
        <dbReference type="Proteomes" id="UP000077202"/>
    </source>
</evidence>
<sequence>MISLEILMPRCLMRASERQSDLTGELGKGRRDEAIGLPVPKRSQFRERRDSERAEPRPDDRRYPSGRDDTPRDEYLACGRCRLVRGLLLWRGWLLRRGLRFGGGVGSGGVSQFSDFSGKESFGAVGRSAVSVRSGRGRIAVSVRTGRESDR</sequence>
<evidence type="ECO:0000313" key="2">
    <source>
        <dbReference type="EMBL" id="OAE18996.1"/>
    </source>
</evidence>
<proteinExistence type="predicted"/>